<evidence type="ECO:0000313" key="7">
    <source>
        <dbReference type="EMBL" id="SIS36901.1"/>
    </source>
</evidence>
<feature type="transmembrane region" description="Helical" evidence="6">
    <location>
        <begin position="63"/>
        <end position="80"/>
    </location>
</feature>
<evidence type="ECO:0000256" key="5">
    <source>
        <dbReference type="ARBA" id="ARBA00023136"/>
    </source>
</evidence>
<feature type="transmembrane region" description="Helical" evidence="6">
    <location>
        <begin position="39"/>
        <end position="57"/>
    </location>
</feature>
<dbReference type="InterPro" id="IPR005226">
    <property type="entry name" value="UPF0014_fam"/>
</dbReference>
<name>A0A1N7IIT6_9BACI</name>
<dbReference type="OrthoDB" id="9791807at2"/>
<keyword evidence="8" id="KW-1185">Reference proteome</keyword>
<dbReference type="Pfam" id="PF03649">
    <property type="entry name" value="UPF0014"/>
    <property type="match status" value="1"/>
</dbReference>
<evidence type="ECO:0000256" key="2">
    <source>
        <dbReference type="ARBA" id="ARBA00005268"/>
    </source>
</evidence>
<evidence type="ECO:0000256" key="4">
    <source>
        <dbReference type="ARBA" id="ARBA00022989"/>
    </source>
</evidence>
<keyword evidence="3 6" id="KW-0812">Transmembrane</keyword>
<dbReference type="AlphaFoldDB" id="A0A1N7IIT6"/>
<evidence type="ECO:0000256" key="6">
    <source>
        <dbReference type="SAM" id="Phobius"/>
    </source>
</evidence>
<dbReference type="STRING" id="570947.SAMN05421687_101126"/>
<feature type="transmembrane region" description="Helical" evidence="6">
    <location>
        <begin position="6"/>
        <end position="27"/>
    </location>
</feature>
<protein>
    <submittedName>
        <fullName evidence="7">Putative ABC transport system permease protein</fullName>
    </submittedName>
</protein>
<gene>
    <name evidence="7" type="ORF">SAMN05421687_101126</name>
</gene>
<evidence type="ECO:0000313" key="8">
    <source>
        <dbReference type="Proteomes" id="UP000187608"/>
    </source>
</evidence>
<feature type="transmembrane region" description="Helical" evidence="6">
    <location>
        <begin position="122"/>
        <end position="141"/>
    </location>
</feature>
<sequence>MSPEISNQSLLFLIVFVVVPLSLSYFYQLGMSRSILTSSIRGTIQLFAIGYILTFLFDLNAYIGIPLMITVMIIIASFHARKKGRDLPYVLPTLLAGLIMIEVSVLSLWLLFDMVEFVPSEVIPMSGMVIGNSMVAMGLALERMKTEFAENNGRILAALSLGAEPKQASHLIVQRTLNAALIPNVDRIKTIGLVQLPGMMTGLILGGVAPIMAIKYQLVISLSIFSSVSLSAMFVTLVMYKHFFTKDKQVLESKEAFKEYSSRDNA</sequence>
<feature type="transmembrane region" description="Helical" evidence="6">
    <location>
        <begin position="191"/>
        <end position="212"/>
    </location>
</feature>
<dbReference type="PANTHER" id="PTHR30028">
    <property type="entry name" value="UPF0014 INNER MEMBRANE PROTEIN YBBM-RELATED"/>
    <property type="match status" value="1"/>
</dbReference>
<reference evidence="8" key="1">
    <citation type="submission" date="2017-01" db="EMBL/GenBank/DDBJ databases">
        <authorList>
            <person name="Varghese N."/>
            <person name="Submissions S."/>
        </authorList>
    </citation>
    <scope>NUCLEOTIDE SEQUENCE [LARGE SCALE GENOMIC DNA]</scope>
    <source>
        <strain evidence="8">DSM 23127</strain>
    </source>
</reference>
<evidence type="ECO:0000256" key="1">
    <source>
        <dbReference type="ARBA" id="ARBA00004141"/>
    </source>
</evidence>
<dbReference type="RefSeq" id="WP_076556403.1">
    <property type="nucleotide sequence ID" value="NZ_FTOC01000001.1"/>
</dbReference>
<dbReference type="GO" id="GO:0005886">
    <property type="term" value="C:plasma membrane"/>
    <property type="evidence" value="ECO:0007669"/>
    <property type="project" value="TreeGrafter"/>
</dbReference>
<feature type="transmembrane region" description="Helical" evidence="6">
    <location>
        <begin position="218"/>
        <end position="240"/>
    </location>
</feature>
<keyword evidence="4 6" id="KW-1133">Transmembrane helix</keyword>
<organism evidence="7 8">
    <name type="scientific">Salimicrobium flavidum</name>
    <dbReference type="NCBI Taxonomy" id="570947"/>
    <lineage>
        <taxon>Bacteria</taxon>
        <taxon>Bacillati</taxon>
        <taxon>Bacillota</taxon>
        <taxon>Bacilli</taxon>
        <taxon>Bacillales</taxon>
        <taxon>Bacillaceae</taxon>
        <taxon>Salimicrobium</taxon>
    </lineage>
</organism>
<dbReference type="EMBL" id="FTOC01000001">
    <property type="protein sequence ID" value="SIS36901.1"/>
    <property type="molecule type" value="Genomic_DNA"/>
</dbReference>
<feature type="transmembrane region" description="Helical" evidence="6">
    <location>
        <begin position="87"/>
        <end position="110"/>
    </location>
</feature>
<dbReference type="PANTHER" id="PTHR30028:SF0">
    <property type="entry name" value="PROTEIN ALUMINUM SENSITIVE 3"/>
    <property type="match status" value="1"/>
</dbReference>
<comment type="subcellular location">
    <subcellularLocation>
        <location evidence="1">Membrane</location>
        <topology evidence="1">Multi-pass membrane protein</topology>
    </subcellularLocation>
</comment>
<keyword evidence="5 6" id="KW-0472">Membrane</keyword>
<comment type="similarity">
    <text evidence="2">Belongs to the UPF0014 family.</text>
</comment>
<evidence type="ECO:0000256" key="3">
    <source>
        <dbReference type="ARBA" id="ARBA00022692"/>
    </source>
</evidence>
<dbReference type="Proteomes" id="UP000187608">
    <property type="component" value="Unassembled WGS sequence"/>
</dbReference>
<proteinExistence type="inferred from homology"/>
<accession>A0A1N7IIT6</accession>